<name>A0A0F8Z8Y0_9ZZZZ</name>
<dbReference type="Pfam" id="PF25188">
    <property type="entry name" value="Tad6"/>
    <property type="match status" value="1"/>
</dbReference>
<comment type="caution">
    <text evidence="1">The sequence shown here is derived from an EMBL/GenBank/DDBJ whole genome shotgun (WGS) entry which is preliminary data.</text>
</comment>
<protein>
    <submittedName>
        <fullName evidence="1">Uncharacterized protein</fullName>
    </submittedName>
</protein>
<reference evidence="1" key="1">
    <citation type="journal article" date="2015" name="Nature">
        <title>Complex archaea that bridge the gap between prokaryotes and eukaryotes.</title>
        <authorList>
            <person name="Spang A."/>
            <person name="Saw J.H."/>
            <person name="Jorgensen S.L."/>
            <person name="Zaremba-Niedzwiedzka K."/>
            <person name="Martijn J."/>
            <person name="Lind A.E."/>
            <person name="van Eijk R."/>
            <person name="Schleper C."/>
            <person name="Guy L."/>
            <person name="Ettema T.J."/>
        </authorList>
    </citation>
    <scope>NUCLEOTIDE SEQUENCE</scope>
</reference>
<evidence type="ECO:0000313" key="1">
    <source>
        <dbReference type="EMBL" id="KKK62849.1"/>
    </source>
</evidence>
<dbReference type="AlphaFoldDB" id="A0A0F8Z8Y0"/>
<sequence>MIKRELVRKDPAGYEIWQETSILPNYVAVSLDDEPETEDISEIIQEIEGASGQTVIMEVAYTPDGNYIGTPEFAAFLCGKRGIAPETITPNGKVYCIGFSGRDQKWYGWSHRAVYGFGIGSKIESSDCAYEPKNKEDFRQNCLRFWQSDNHAKVWAVADERGPEG</sequence>
<dbReference type="EMBL" id="LAZR01061799">
    <property type="protein sequence ID" value="KKK62849.1"/>
    <property type="molecule type" value="Genomic_DNA"/>
</dbReference>
<feature type="non-terminal residue" evidence="1">
    <location>
        <position position="165"/>
    </location>
</feature>
<proteinExistence type="predicted"/>
<accession>A0A0F8Z8Y0</accession>
<organism evidence="1">
    <name type="scientific">marine sediment metagenome</name>
    <dbReference type="NCBI Taxonomy" id="412755"/>
    <lineage>
        <taxon>unclassified sequences</taxon>
        <taxon>metagenomes</taxon>
        <taxon>ecological metagenomes</taxon>
    </lineage>
</organism>
<gene>
    <name evidence="1" type="ORF">LCGC14_3000240</name>
</gene>
<dbReference type="InterPro" id="IPR057386">
    <property type="entry name" value="Tad6-like"/>
</dbReference>